<organism evidence="1 2">
    <name type="scientific">Gigaspora margarita</name>
    <dbReference type="NCBI Taxonomy" id="4874"/>
    <lineage>
        <taxon>Eukaryota</taxon>
        <taxon>Fungi</taxon>
        <taxon>Fungi incertae sedis</taxon>
        <taxon>Mucoromycota</taxon>
        <taxon>Glomeromycotina</taxon>
        <taxon>Glomeromycetes</taxon>
        <taxon>Diversisporales</taxon>
        <taxon>Gigasporaceae</taxon>
        <taxon>Gigaspora</taxon>
    </lineage>
</organism>
<gene>
    <name evidence="1" type="ORF">F8M41_017624</name>
</gene>
<proteinExistence type="predicted"/>
<reference evidence="1 2" key="1">
    <citation type="journal article" date="2019" name="Environ. Microbiol.">
        <title>At the nexus of three kingdoms: the genome of the mycorrhizal fungus Gigaspora margarita provides insights into plant, endobacterial and fungal interactions.</title>
        <authorList>
            <person name="Venice F."/>
            <person name="Ghignone S."/>
            <person name="Salvioli di Fossalunga A."/>
            <person name="Amselem J."/>
            <person name="Novero M."/>
            <person name="Xianan X."/>
            <person name="Sedzielewska Toro K."/>
            <person name="Morin E."/>
            <person name="Lipzen A."/>
            <person name="Grigoriev I.V."/>
            <person name="Henrissat B."/>
            <person name="Martin F.M."/>
            <person name="Bonfante P."/>
        </authorList>
    </citation>
    <scope>NUCLEOTIDE SEQUENCE [LARGE SCALE GENOMIC DNA]</scope>
    <source>
        <strain evidence="1 2">BEG34</strain>
    </source>
</reference>
<sequence length="531" mass="60234">MCFDSGTWSDSTIQLNANKKLGFIRCSRNKAYEKNGNGWNSWLWQQYSIDEVGNLKNSTNLINLPEISYEDSNMNYSLITIVPTVEDGYLAIFNYTNLHYSITPRIGLCAIPISYNNPNFSQKIVIFQAEQPFNSVSCDEAGSFIYCIVAIHFNNKTFNGMIYEQIQVYPSGNAFSNHEIYSDQNSLSLRAKITSFGDLIFDATKYNNVDEKIYYNIYYYNASESRLEQLNSFVIANYFSVNTVAQNNALLLASPSTIDNISWSLLTIPLLNSSDYRYDNVFINKTIPSINDSVDLSTTLLTITFNLPVALSAPTSYITIYKASDKSIRQRISTTMHDFFNISSDGLSISIKVINSTFNEYGEQYFVKIDNNFFKGAGWNVPLRGIHDGIWILKTDMPKDRKPGLVRLTQEASRKFIAHENNQSAYIKSLLNYIAKKVPINRSRLSSNNKPQKLFQDQIVIPIRIDAATHDNERNASELASDLAYMILFKNITTISSGVTNDLDQDYNLRLVLRTGRVNPKPDPKFRVGSG</sequence>
<dbReference type="OrthoDB" id="2446629at2759"/>
<evidence type="ECO:0000313" key="1">
    <source>
        <dbReference type="EMBL" id="KAF0555236.1"/>
    </source>
</evidence>
<accession>A0A8H4B2W6</accession>
<dbReference type="AlphaFoldDB" id="A0A8H4B2W6"/>
<evidence type="ECO:0000313" key="2">
    <source>
        <dbReference type="Proteomes" id="UP000439903"/>
    </source>
</evidence>
<dbReference type="Proteomes" id="UP000439903">
    <property type="component" value="Unassembled WGS sequence"/>
</dbReference>
<name>A0A8H4B2W6_GIGMA</name>
<dbReference type="EMBL" id="WTPW01000042">
    <property type="protein sequence ID" value="KAF0555236.1"/>
    <property type="molecule type" value="Genomic_DNA"/>
</dbReference>
<comment type="caution">
    <text evidence="1">The sequence shown here is derived from an EMBL/GenBank/DDBJ whole genome shotgun (WGS) entry which is preliminary data.</text>
</comment>
<keyword evidence="2" id="KW-1185">Reference proteome</keyword>
<protein>
    <submittedName>
        <fullName evidence="1">Uncharacterized protein</fullName>
    </submittedName>
</protein>